<dbReference type="GO" id="GO:0008143">
    <property type="term" value="F:poly(A) binding"/>
    <property type="evidence" value="ECO:0007669"/>
    <property type="project" value="TreeGrafter"/>
</dbReference>
<proteinExistence type="predicted"/>
<dbReference type="AlphaFoldDB" id="A0A1J3EIT4"/>
<organism evidence="2">
    <name type="scientific">Noccaea caerulescens</name>
    <name type="common">Alpine penny-cress</name>
    <name type="synonym">Thlaspi caerulescens</name>
    <dbReference type="NCBI Taxonomy" id="107243"/>
    <lineage>
        <taxon>Eukaryota</taxon>
        <taxon>Viridiplantae</taxon>
        <taxon>Streptophyta</taxon>
        <taxon>Embryophyta</taxon>
        <taxon>Tracheophyta</taxon>
        <taxon>Spermatophyta</taxon>
        <taxon>Magnoliopsida</taxon>
        <taxon>eudicotyledons</taxon>
        <taxon>Gunneridae</taxon>
        <taxon>Pentapetalae</taxon>
        <taxon>rosids</taxon>
        <taxon>malvids</taxon>
        <taxon>Brassicales</taxon>
        <taxon>Brassicaceae</taxon>
        <taxon>Coluteocarpeae</taxon>
        <taxon>Noccaea</taxon>
    </lineage>
</organism>
<dbReference type="PANTHER" id="PTHR23236">
    <property type="entry name" value="EUKARYOTIC TRANSLATION INITIATION FACTOR 4B/4H"/>
    <property type="match status" value="1"/>
</dbReference>
<sequence>MDATSPTSPSGAMPVTSAYDYAANIKPWVPFCVKGYDTSLPDDDIKKALSSHFISCGEICSISISRDLVTNDVDRSCAFVVIRGKGVEEKALALNGSDLGGWNVSVVKAGTKQKTREEVEAFNAVYYDKNRRFGISLLGNDTSLPEDELKTALKRDFASCGEILHIYIPRCDRGTAYLYFSEEEAIAKALAKALELCRPTFWGEQRPQAKLFALPLTNYASLQRYGGSPQIGCTIPPHVLEWTIKKRTVDK</sequence>
<evidence type="ECO:0000256" key="1">
    <source>
        <dbReference type="ARBA" id="ARBA00022884"/>
    </source>
</evidence>
<name>A0A1J3EIT4_NOCCA</name>
<gene>
    <name evidence="2" type="ORF">LC_TR10864_c0_g1_i1_g.38518</name>
</gene>
<dbReference type="InterPro" id="IPR012677">
    <property type="entry name" value="Nucleotide-bd_a/b_plait_sf"/>
</dbReference>
<dbReference type="InterPro" id="IPR035979">
    <property type="entry name" value="RBD_domain_sf"/>
</dbReference>
<evidence type="ECO:0000313" key="2">
    <source>
        <dbReference type="EMBL" id="JAU30064.1"/>
    </source>
</evidence>
<reference evidence="2" key="1">
    <citation type="submission" date="2016-07" db="EMBL/GenBank/DDBJ databases">
        <title>De novo transcriptome assembly of four accessions of the metal hyperaccumulator plant Noccaea caerulescens.</title>
        <authorList>
            <person name="Blande D."/>
            <person name="Halimaa P."/>
            <person name="Tervahauta A.I."/>
            <person name="Aarts M.G."/>
            <person name="Karenlampi S.O."/>
        </authorList>
    </citation>
    <scope>NUCLEOTIDE SEQUENCE</scope>
</reference>
<dbReference type="SUPFAM" id="SSF54928">
    <property type="entry name" value="RNA-binding domain, RBD"/>
    <property type="match status" value="1"/>
</dbReference>
<dbReference type="PANTHER" id="PTHR23236:SF103">
    <property type="entry name" value="RNA-BINDING (RRM_RBD_RNP MOTIFS) FAMILY PROTEIN"/>
    <property type="match status" value="1"/>
</dbReference>
<keyword evidence="1" id="KW-0694">RNA-binding</keyword>
<dbReference type="Gene3D" id="3.30.70.330">
    <property type="match status" value="2"/>
</dbReference>
<protein>
    <submittedName>
        <fullName evidence="2">Nucleolin 1</fullName>
    </submittedName>
</protein>
<accession>A0A1J3EIT4</accession>
<dbReference type="EMBL" id="GEVK01022768">
    <property type="protein sequence ID" value="JAU30064.1"/>
    <property type="molecule type" value="Transcribed_RNA"/>
</dbReference>